<organism evidence="1 2">
    <name type="scientific">Vibrio sinensis</name>
    <dbReference type="NCBI Taxonomy" id="2302434"/>
    <lineage>
        <taxon>Bacteria</taxon>
        <taxon>Pseudomonadati</taxon>
        <taxon>Pseudomonadota</taxon>
        <taxon>Gammaproteobacteria</taxon>
        <taxon>Vibrionales</taxon>
        <taxon>Vibrionaceae</taxon>
        <taxon>Vibrio</taxon>
    </lineage>
</organism>
<gene>
    <name evidence="1" type="ORF">DZ860_01495</name>
</gene>
<keyword evidence="2" id="KW-1185">Reference proteome</keyword>
<dbReference type="EMBL" id="QVMU01000001">
    <property type="protein sequence ID" value="RJX75382.1"/>
    <property type="molecule type" value="Genomic_DNA"/>
</dbReference>
<dbReference type="Proteomes" id="UP000273252">
    <property type="component" value="Unassembled WGS sequence"/>
</dbReference>
<dbReference type="AlphaFoldDB" id="A0A3A6RE26"/>
<proteinExistence type="predicted"/>
<protein>
    <submittedName>
        <fullName evidence="1">Uncharacterized protein</fullName>
    </submittedName>
</protein>
<evidence type="ECO:0000313" key="2">
    <source>
        <dbReference type="Proteomes" id="UP000273252"/>
    </source>
</evidence>
<name>A0A3A6RE26_9VIBR</name>
<accession>A0A3A6RE26</accession>
<evidence type="ECO:0000313" key="1">
    <source>
        <dbReference type="EMBL" id="RJX75382.1"/>
    </source>
</evidence>
<reference evidence="1 2" key="1">
    <citation type="submission" date="2018-08" db="EMBL/GenBank/DDBJ databases">
        <title>Vibrio isolated from the Eastern China Marginal Seas.</title>
        <authorList>
            <person name="Li Y."/>
        </authorList>
    </citation>
    <scope>NUCLEOTIDE SEQUENCE [LARGE SCALE GENOMIC DNA]</scope>
    <source>
        <strain evidence="1 2">BEI233</strain>
    </source>
</reference>
<dbReference type="RefSeq" id="WP_120029139.1">
    <property type="nucleotide sequence ID" value="NZ_QVMU01000001.1"/>
</dbReference>
<dbReference type="OrthoDB" id="5877525at2"/>
<sequence length="108" mass="12587">MGITEADWKVFCEIKNSAIHKYCTEQLNEVINNITDESVVAGERFHFMCQYSKRAEKQMRAIFDGHSRSYAFIQLLLMCEEDLVDAESILRLSDELQKDITIHLSRRA</sequence>
<comment type="caution">
    <text evidence="1">The sequence shown here is derived from an EMBL/GenBank/DDBJ whole genome shotgun (WGS) entry which is preliminary data.</text>
</comment>